<dbReference type="Pfam" id="PF00400">
    <property type="entry name" value="WD40"/>
    <property type="match status" value="3"/>
</dbReference>
<evidence type="ECO:0000256" key="12">
    <source>
        <dbReference type="SAM" id="MobiDB-lite"/>
    </source>
</evidence>
<feature type="repeat" description="WD" evidence="11">
    <location>
        <begin position="122"/>
        <end position="152"/>
    </location>
</feature>
<dbReference type="STRING" id="448386.A0A2V3J0W6"/>
<dbReference type="Proteomes" id="UP000247409">
    <property type="component" value="Unassembled WGS sequence"/>
</dbReference>
<keyword evidence="4" id="KW-0677">Repeat</keyword>
<reference evidence="14 15" key="1">
    <citation type="journal article" date="2018" name="Mol. Biol. Evol.">
        <title>Analysis of the draft genome of the red seaweed Gracilariopsis chorda provides insights into genome size evolution in Rhodophyta.</title>
        <authorList>
            <person name="Lee J."/>
            <person name="Yang E.C."/>
            <person name="Graf L."/>
            <person name="Yang J.H."/>
            <person name="Qiu H."/>
            <person name="Zel Zion U."/>
            <person name="Chan C.X."/>
            <person name="Stephens T.G."/>
            <person name="Weber A.P.M."/>
            <person name="Boo G.H."/>
            <person name="Boo S.M."/>
            <person name="Kim K.M."/>
            <person name="Shin Y."/>
            <person name="Jung M."/>
            <person name="Lee S.J."/>
            <person name="Yim H.S."/>
            <person name="Lee J.H."/>
            <person name="Bhattacharya D."/>
            <person name="Yoon H.S."/>
        </authorList>
    </citation>
    <scope>NUCLEOTIDE SEQUENCE [LARGE SCALE GENOMIC DNA]</scope>
    <source>
        <strain evidence="14 15">SKKU-2015</strain>
        <tissue evidence="14">Whole body</tissue>
    </source>
</reference>
<evidence type="ECO:0000256" key="3">
    <source>
        <dbReference type="ARBA" id="ARBA00022574"/>
    </source>
</evidence>
<evidence type="ECO:0000256" key="4">
    <source>
        <dbReference type="ARBA" id="ARBA00022737"/>
    </source>
</evidence>
<evidence type="ECO:0000256" key="7">
    <source>
        <dbReference type="ARBA" id="ARBA00023125"/>
    </source>
</evidence>
<dbReference type="PANTHER" id="PTHR15169">
    <property type="entry name" value="DAMAGE-SPECIFIC DNA BINDING PROTEIN 2"/>
    <property type="match status" value="1"/>
</dbReference>
<comment type="caution">
    <text evidence="14">The sequence shown here is derived from an EMBL/GenBank/DDBJ whole genome shotgun (WGS) entry which is preliminary data.</text>
</comment>
<dbReference type="GO" id="GO:0006281">
    <property type="term" value="P:DNA repair"/>
    <property type="evidence" value="ECO:0007669"/>
    <property type="project" value="UniProtKB-KW"/>
</dbReference>
<evidence type="ECO:0000256" key="8">
    <source>
        <dbReference type="ARBA" id="ARBA00023204"/>
    </source>
</evidence>
<dbReference type="PROSITE" id="PS50158">
    <property type="entry name" value="ZF_CCHC"/>
    <property type="match status" value="1"/>
</dbReference>
<keyword evidence="9" id="KW-0539">Nucleus</keyword>
<accession>A0A2V3J0W6</accession>
<dbReference type="InterPro" id="IPR001878">
    <property type="entry name" value="Znf_CCHC"/>
</dbReference>
<feature type="repeat" description="WD" evidence="11">
    <location>
        <begin position="288"/>
        <end position="321"/>
    </location>
</feature>
<dbReference type="InterPro" id="IPR033312">
    <property type="entry name" value="DDB2"/>
</dbReference>
<gene>
    <name evidence="14" type="ORF">BWQ96_02351</name>
</gene>
<keyword evidence="3 11" id="KW-0853">WD repeat</keyword>
<evidence type="ECO:0000313" key="15">
    <source>
        <dbReference type="Proteomes" id="UP000247409"/>
    </source>
</evidence>
<dbReference type="OrthoDB" id="9890280at2759"/>
<feature type="region of interest" description="Disordered" evidence="12">
    <location>
        <begin position="489"/>
        <end position="552"/>
    </location>
</feature>
<dbReference type="InterPro" id="IPR015943">
    <property type="entry name" value="WD40/YVTN_repeat-like_dom_sf"/>
</dbReference>
<feature type="domain" description="CCHC-type" evidence="13">
    <location>
        <begin position="46"/>
        <end position="60"/>
    </location>
</feature>
<organism evidence="14 15">
    <name type="scientific">Gracilariopsis chorda</name>
    <dbReference type="NCBI Taxonomy" id="448386"/>
    <lineage>
        <taxon>Eukaryota</taxon>
        <taxon>Rhodophyta</taxon>
        <taxon>Florideophyceae</taxon>
        <taxon>Rhodymeniophycidae</taxon>
        <taxon>Gracilariales</taxon>
        <taxon>Gracilariaceae</taxon>
        <taxon>Gracilariopsis</taxon>
    </lineage>
</organism>
<keyword evidence="10" id="KW-0862">Zinc</keyword>
<sequence>MRIPAGDERTRILLRKRYQSVGCYYCRTKFAVTSDHVHTNCPKRPCFLCKQPGHTSLQCPFRTRPNAHASAVAAILRSRQRLARLHYFTREREIDPSLHKFNLSLPYVPNRQFHCELATIALRAHPKRVTAVEWHPSGAFLLSGDKSGVLRLLPLQHALRDGAIDPQNVPSYRTDPAQVHYCNINNIVFDTNRPHVCYTTSSDGTLCALTIPLLNSRSTHTSENILQARDTLLDLNPNGWQGSVSLFKMLYGMAFDSRRNALYAGATDGSIRRIDPREPPHSPPQISSKFHARKVTCIDVNPLNTDLVVTASNDATVCLWDARKFVETHPLGSYQHDRVVSSAYFSPNTGAKLLTTSLDNKIRVWDSVHSFQGNVNDYQDAAPLEIVHSHDFHRHLTPFRAVWDPKDWKDDLFMCGRFLGDAYYDEHDENSEAHVLHPIDMFSASAGTVVHSLIDSSVSLICTSNRFSPTADVVATAASVNLILWSPATEDDSDDMEHGRRNELGTRNSTYQPGDDDDDDDDNHGGGGPAKKKKLRAVVAKRSSMRVTRQQT</sequence>
<evidence type="ECO:0000256" key="5">
    <source>
        <dbReference type="ARBA" id="ARBA00022763"/>
    </source>
</evidence>
<comment type="subcellular location">
    <subcellularLocation>
        <location evidence="1">Nucleus</location>
    </subcellularLocation>
</comment>
<evidence type="ECO:0000256" key="10">
    <source>
        <dbReference type="PROSITE-ProRule" id="PRU00047"/>
    </source>
</evidence>
<keyword evidence="7 14" id="KW-0238">DNA-binding</keyword>
<evidence type="ECO:0000256" key="9">
    <source>
        <dbReference type="ARBA" id="ARBA00023242"/>
    </source>
</evidence>
<dbReference type="GO" id="GO:0005634">
    <property type="term" value="C:nucleus"/>
    <property type="evidence" value="ECO:0007669"/>
    <property type="project" value="UniProtKB-SubCell"/>
</dbReference>
<dbReference type="Gene3D" id="4.10.60.10">
    <property type="entry name" value="Zinc finger, CCHC-type"/>
    <property type="match status" value="1"/>
</dbReference>
<dbReference type="AlphaFoldDB" id="A0A2V3J0W6"/>
<name>A0A2V3J0W6_9FLOR</name>
<evidence type="ECO:0000256" key="11">
    <source>
        <dbReference type="PROSITE-ProRule" id="PRU00221"/>
    </source>
</evidence>
<keyword evidence="5" id="KW-0227">DNA damage</keyword>
<dbReference type="SUPFAM" id="SSF50978">
    <property type="entry name" value="WD40 repeat-like"/>
    <property type="match status" value="1"/>
</dbReference>
<dbReference type="GO" id="GO:0080008">
    <property type="term" value="C:Cul4-RING E3 ubiquitin ligase complex"/>
    <property type="evidence" value="ECO:0007669"/>
    <property type="project" value="InterPro"/>
</dbReference>
<keyword evidence="10" id="KW-0863">Zinc-finger</keyword>
<dbReference type="GO" id="GO:0009411">
    <property type="term" value="P:response to UV"/>
    <property type="evidence" value="ECO:0007669"/>
    <property type="project" value="TreeGrafter"/>
</dbReference>
<dbReference type="PROSITE" id="PS50082">
    <property type="entry name" value="WD_REPEATS_2"/>
    <property type="match status" value="3"/>
</dbReference>
<keyword evidence="8" id="KW-0234">DNA repair</keyword>
<keyword evidence="15" id="KW-1185">Reference proteome</keyword>
<proteinExistence type="inferred from homology"/>
<dbReference type="Gene3D" id="2.130.10.10">
    <property type="entry name" value="YVTN repeat-like/Quinoprotein amine dehydrogenase"/>
    <property type="match status" value="1"/>
</dbReference>
<protein>
    <submittedName>
        <fullName evidence="14">Protein DAMAGED DNA-BINDING 2</fullName>
    </submittedName>
</protein>
<evidence type="ECO:0000259" key="13">
    <source>
        <dbReference type="PROSITE" id="PS50158"/>
    </source>
</evidence>
<dbReference type="GO" id="GO:0008270">
    <property type="term" value="F:zinc ion binding"/>
    <property type="evidence" value="ECO:0007669"/>
    <property type="project" value="UniProtKB-KW"/>
</dbReference>
<dbReference type="PROSITE" id="PS50294">
    <property type="entry name" value="WD_REPEATS_REGION"/>
    <property type="match status" value="1"/>
</dbReference>
<comment type="similarity">
    <text evidence="2">Belongs to the WD repeat DDB2/WDR76 family.</text>
</comment>
<dbReference type="PANTHER" id="PTHR15169:SF0">
    <property type="entry name" value="DNA DAMAGE-BINDING PROTEIN 2"/>
    <property type="match status" value="1"/>
</dbReference>
<keyword evidence="6" id="KW-0833">Ubl conjugation pathway</keyword>
<dbReference type="GO" id="GO:0003684">
    <property type="term" value="F:damaged DNA binding"/>
    <property type="evidence" value="ECO:0007669"/>
    <property type="project" value="InterPro"/>
</dbReference>
<evidence type="ECO:0000313" key="14">
    <source>
        <dbReference type="EMBL" id="PXF47965.1"/>
    </source>
</evidence>
<keyword evidence="10" id="KW-0479">Metal-binding</keyword>
<evidence type="ECO:0000256" key="2">
    <source>
        <dbReference type="ARBA" id="ARBA00005434"/>
    </source>
</evidence>
<evidence type="ECO:0000256" key="1">
    <source>
        <dbReference type="ARBA" id="ARBA00004123"/>
    </source>
</evidence>
<dbReference type="EMBL" id="NBIV01000018">
    <property type="protein sequence ID" value="PXF47965.1"/>
    <property type="molecule type" value="Genomic_DNA"/>
</dbReference>
<dbReference type="InterPro" id="IPR036322">
    <property type="entry name" value="WD40_repeat_dom_sf"/>
</dbReference>
<dbReference type="SMART" id="SM00320">
    <property type="entry name" value="WD40"/>
    <property type="match status" value="4"/>
</dbReference>
<feature type="repeat" description="WD" evidence="11">
    <location>
        <begin position="333"/>
        <end position="366"/>
    </location>
</feature>
<dbReference type="InterPro" id="IPR001680">
    <property type="entry name" value="WD40_rpt"/>
</dbReference>
<evidence type="ECO:0000256" key="6">
    <source>
        <dbReference type="ARBA" id="ARBA00022786"/>
    </source>
</evidence>